<organism evidence="1 2">
    <name type="scientific">Strongylus vulgaris</name>
    <name type="common">Blood worm</name>
    <dbReference type="NCBI Taxonomy" id="40348"/>
    <lineage>
        <taxon>Eukaryota</taxon>
        <taxon>Metazoa</taxon>
        <taxon>Ecdysozoa</taxon>
        <taxon>Nematoda</taxon>
        <taxon>Chromadorea</taxon>
        <taxon>Rhabditida</taxon>
        <taxon>Rhabditina</taxon>
        <taxon>Rhabditomorpha</taxon>
        <taxon>Strongyloidea</taxon>
        <taxon>Strongylidae</taxon>
        <taxon>Strongylus</taxon>
    </lineage>
</organism>
<dbReference type="OrthoDB" id="2192946at2759"/>
<accession>A0A3P7IDT3</accession>
<protein>
    <recommendedName>
        <fullName evidence="3">Acyl-CoA oxidase C-terminal domain-containing protein</fullName>
    </recommendedName>
</protein>
<dbReference type="Proteomes" id="UP000270094">
    <property type="component" value="Unassembled WGS sequence"/>
</dbReference>
<proteinExistence type="predicted"/>
<dbReference type="EMBL" id="UYYB01018728">
    <property type="protein sequence ID" value="VDM71080.1"/>
    <property type="molecule type" value="Genomic_DNA"/>
</dbReference>
<reference evidence="1 2" key="1">
    <citation type="submission" date="2018-11" db="EMBL/GenBank/DDBJ databases">
        <authorList>
            <consortium name="Pathogen Informatics"/>
        </authorList>
    </citation>
    <scope>NUCLEOTIDE SEQUENCE [LARGE SCALE GENOMIC DNA]</scope>
</reference>
<gene>
    <name evidence="1" type="ORF">SVUK_LOCUS6078</name>
</gene>
<evidence type="ECO:0000313" key="2">
    <source>
        <dbReference type="Proteomes" id="UP000270094"/>
    </source>
</evidence>
<evidence type="ECO:0000313" key="1">
    <source>
        <dbReference type="EMBL" id="VDM71080.1"/>
    </source>
</evidence>
<evidence type="ECO:0008006" key="3">
    <source>
        <dbReference type="Google" id="ProtNLM"/>
    </source>
</evidence>
<name>A0A3P7IDT3_STRVU</name>
<sequence length="122" mass="14013">MFEIGLMRDRANLQRAAVLTSLHRNVLDLTVSIADAVSRAIMDFENQMVKADSIDAVLQLQKDVVYQIFKESRLDQWKKVAYLQRLVDLISTHGLNGLMYSTSLSEDYYVILEDVESMQLIE</sequence>
<dbReference type="AlphaFoldDB" id="A0A3P7IDT3"/>
<keyword evidence="2" id="KW-1185">Reference proteome</keyword>